<evidence type="ECO:0000256" key="4">
    <source>
        <dbReference type="SAM" id="Coils"/>
    </source>
</evidence>
<feature type="domain" description="DNA endonuclease activator Ctp1 C-terminal" evidence="6">
    <location>
        <begin position="614"/>
        <end position="726"/>
    </location>
</feature>
<organism evidence="7 8">
    <name type="scientific">Golovinomyces cichoracearum</name>
    <dbReference type="NCBI Taxonomy" id="62708"/>
    <lineage>
        <taxon>Eukaryota</taxon>
        <taxon>Fungi</taxon>
        <taxon>Dikarya</taxon>
        <taxon>Ascomycota</taxon>
        <taxon>Pezizomycotina</taxon>
        <taxon>Leotiomycetes</taxon>
        <taxon>Erysiphales</taxon>
        <taxon>Erysiphaceae</taxon>
        <taxon>Golovinomyces</taxon>
    </lineage>
</organism>
<dbReference type="GO" id="GO:0016787">
    <property type="term" value="F:hydrolase activity"/>
    <property type="evidence" value="ECO:0007669"/>
    <property type="project" value="UniProtKB-KW"/>
</dbReference>
<dbReference type="Pfam" id="PF08573">
    <property type="entry name" value="SAE2"/>
    <property type="match status" value="1"/>
</dbReference>
<dbReference type="GO" id="GO:0006281">
    <property type="term" value="P:DNA repair"/>
    <property type="evidence" value="ECO:0007669"/>
    <property type="project" value="InterPro"/>
</dbReference>
<feature type="region of interest" description="Disordered" evidence="5">
    <location>
        <begin position="218"/>
        <end position="274"/>
    </location>
</feature>
<evidence type="ECO:0000256" key="1">
    <source>
        <dbReference type="ARBA" id="ARBA00004123"/>
    </source>
</evidence>
<reference evidence="7 8" key="1">
    <citation type="journal article" date="2018" name="BMC Genomics">
        <title>Comparative genome analyses reveal sequence features reflecting distinct modes of host-adaptation between dicot and monocot powdery mildew.</title>
        <authorList>
            <person name="Wu Y."/>
            <person name="Ma X."/>
            <person name="Pan Z."/>
            <person name="Kale S.D."/>
            <person name="Song Y."/>
            <person name="King H."/>
            <person name="Zhang Q."/>
            <person name="Presley C."/>
            <person name="Deng X."/>
            <person name="Wei C.I."/>
            <person name="Xiao S."/>
        </authorList>
    </citation>
    <scope>NUCLEOTIDE SEQUENCE [LARGE SCALE GENOMIC DNA]</scope>
    <source>
        <strain evidence="7">UMSG1</strain>
    </source>
</reference>
<keyword evidence="3" id="KW-0539">Nucleus</keyword>
<feature type="compositionally biased region" description="Basic and acidic residues" evidence="5">
    <location>
        <begin position="563"/>
        <end position="573"/>
    </location>
</feature>
<feature type="compositionally biased region" description="Low complexity" evidence="5">
    <location>
        <begin position="263"/>
        <end position="273"/>
    </location>
</feature>
<evidence type="ECO:0000259" key="6">
    <source>
        <dbReference type="Pfam" id="PF08573"/>
    </source>
</evidence>
<feature type="region of interest" description="Disordered" evidence="5">
    <location>
        <begin position="395"/>
        <end position="453"/>
    </location>
</feature>
<dbReference type="Proteomes" id="UP000285326">
    <property type="component" value="Unassembled WGS sequence"/>
</dbReference>
<dbReference type="InterPro" id="IPR013882">
    <property type="entry name" value="Ctp1_C"/>
</dbReference>
<protein>
    <submittedName>
        <fullName evidence="7">Putative p-loop containing nucleoside triphosphate hydrolase</fullName>
    </submittedName>
</protein>
<feature type="region of interest" description="Disordered" evidence="5">
    <location>
        <begin position="486"/>
        <end position="505"/>
    </location>
</feature>
<feature type="compositionally biased region" description="Polar residues" evidence="5">
    <location>
        <begin position="552"/>
        <end position="562"/>
    </location>
</feature>
<evidence type="ECO:0000313" key="8">
    <source>
        <dbReference type="Proteomes" id="UP000285326"/>
    </source>
</evidence>
<name>A0A420IV58_9PEZI</name>
<feature type="compositionally biased region" description="Polar residues" evidence="5">
    <location>
        <begin position="98"/>
        <end position="111"/>
    </location>
</feature>
<feature type="compositionally biased region" description="Low complexity" evidence="5">
    <location>
        <begin position="428"/>
        <end position="452"/>
    </location>
</feature>
<evidence type="ECO:0000256" key="3">
    <source>
        <dbReference type="ARBA" id="ARBA00023242"/>
    </source>
</evidence>
<comment type="caution">
    <text evidence="7">The sequence shown here is derived from an EMBL/GenBank/DDBJ whole genome shotgun (WGS) entry which is preliminary data.</text>
</comment>
<accession>A0A420IV58</accession>
<sequence>MRSWEDGKKELQREFSRVCAHIDENISAEINDSSSVQVKKEELCLLRENSARIEQLVENNARLVDEIKSCRAAAARIDYLEKENKKLTAELQENTQKLASTNNSDLKSNVHSALKPESPSLSAAGISDVSEYKRLARKYNVVSENCSQLKVAWIKMKEKLRDQKKKSREWARYLEHKDAAIRKKSDRIRILEQELKRLNNRLDSNEGSKKFSSIETMLNPTSERIEGRLESYSKSETNDKISRNDQDSSPFLNKSNDLKNYESTSSHNNSSNSFVREISCSQTSTHTNISVKSAETPPTEVVTKALSVKIPEKIPHVETSADRTTSIGYPIFTPKERLAKRKGCSGYEKISPHPIEASENSPLDAWHIRYLKDSIDLDDIGEKFDTPKKRIKYHQALSKPRNTTESLFAPTNHRDVSEEPSSSKRNFKFSSKSNINNDKSGSDGSISKSSESPVSCIDIKLQSEVVARAAISCPITRNGNNYKVFSKSESSRNRELPPSNQNLMPNFNSNINSVEVSSPKVSPAGVFKISNEPQSPTTDYTTRNETINSVDLSFPGSPSSPKETTHLQQDSHRHFTKSKKSNFRQGKLRAQPIENLNIWDFKINPNYNQGYEYAFSEVVRGHARNALQGCLKPCCQPQFRALAEISENPSKILTLSQEEAENLMLEEFLGDNAYKLQNMSKEDRVEFLIQAKTRDLANKHGIHKHAYEAQETPVGIWRADFPTTQEAFEDDNRIVERTRQIVEKRYAEAMRPGGAYKFRDE</sequence>
<keyword evidence="4" id="KW-0175">Coiled coil</keyword>
<keyword evidence="2" id="KW-0227">DNA damage</keyword>
<evidence type="ECO:0000256" key="2">
    <source>
        <dbReference type="ARBA" id="ARBA00022763"/>
    </source>
</evidence>
<feature type="compositionally biased region" description="Basic and acidic residues" evidence="5">
    <location>
        <begin position="223"/>
        <end position="246"/>
    </location>
</feature>
<gene>
    <name evidence="7" type="ORF">GcM1_211035</name>
</gene>
<dbReference type="EMBL" id="MCBS01021151">
    <property type="protein sequence ID" value="RKF78449.1"/>
    <property type="molecule type" value="Genomic_DNA"/>
</dbReference>
<evidence type="ECO:0000313" key="7">
    <source>
        <dbReference type="EMBL" id="RKF78449.1"/>
    </source>
</evidence>
<dbReference type="AlphaFoldDB" id="A0A420IV58"/>
<comment type="subcellular location">
    <subcellularLocation>
        <location evidence="1">Nucleus</location>
    </subcellularLocation>
</comment>
<feature type="region of interest" description="Disordered" evidence="5">
    <location>
        <begin position="98"/>
        <end position="118"/>
    </location>
</feature>
<feature type="coiled-coil region" evidence="4">
    <location>
        <begin position="174"/>
        <end position="208"/>
    </location>
</feature>
<feature type="region of interest" description="Disordered" evidence="5">
    <location>
        <begin position="552"/>
        <end position="584"/>
    </location>
</feature>
<keyword evidence="7" id="KW-0378">Hydrolase</keyword>
<dbReference type="GO" id="GO:0005634">
    <property type="term" value="C:nucleus"/>
    <property type="evidence" value="ECO:0007669"/>
    <property type="project" value="UniProtKB-SubCell"/>
</dbReference>
<proteinExistence type="predicted"/>
<evidence type="ECO:0000256" key="5">
    <source>
        <dbReference type="SAM" id="MobiDB-lite"/>
    </source>
</evidence>